<name>A0A1Z4EJZ9_9MYCO</name>
<sequence length="88" mass="9817">MRRVEKKLNSLEGVHASVDLSNRVATIDAHNDISTAALCDAVHKAGYGASPRDESITEADRSPVREKPSMLRTFRAFATLLARWIMRH</sequence>
<gene>
    <name evidence="2" type="primary">ctpA_2</name>
    <name evidence="2" type="ORF">MSG_03149</name>
</gene>
<accession>A0A1Z4EJZ9</accession>
<dbReference type="SUPFAM" id="SSF55008">
    <property type="entry name" value="HMA, heavy metal-associated domain"/>
    <property type="match status" value="1"/>
</dbReference>
<dbReference type="InterPro" id="IPR006121">
    <property type="entry name" value="HMA_dom"/>
</dbReference>
<keyword evidence="3" id="KW-1185">Reference proteome</keyword>
<dbReference type="InterPro" id="IPR036163">
    <property type="entry name" value="HMA_dom_sf"/>
</dbReference>
<dbReference type="EMBL" id="AP018164">
    <property type="protein sequence ID" value="BAX93288.1"/>
    <property type="molecule type" value="Genomic_DNA"/>
</dbReference>
<organism evidence="2 3">
    <name type="scientific">Mycobacterium shigaense</name>
    <dbReference type="NCBI Taxonomy" id="722731"/>
    <lineage>
        <taxon>Bacteria</taxon>
        <taxon>Bacillati</taxon>
        <taxon>Actinomycetota</taxon>
        <taxon>Actinomycetes</taxon>
        <taxon>Mycobacteriales</taxon>
        <taxon>Mycobacteriaceae</taxon>
        <taxon>Mycobacterium</taxon>
        <taxon>Mycobacterium simiae complex</taxon>
    </lineage>
</organism>
<protein>
    <submittedName>
        <fullName evidence="2">Cation-transporting P-type ATPase A</fullName>
    </submittedName>
</protein>
<dbReference type="AlphaFoldDB" id="A0A1Z4EJZ9"/>
<dbReference type="CDD" id="cd00371">
    <property type="entry name" value="HMA"/>
    <property type="match status" value="1"/>
</dbReference>
<feature type="domain" description="HMA" evidence="1">
    <location>
        <begin position="1"/>
        <end position="50"/>
    </location>
</feature>
<proteinExistence type="predicted"/>
<evidence type="ECO:0000313" key="3">
    <source>
        <dbReference type="Proteomes" id="UP000217736"/>
    </source>
</evidence>
<evidence type="ECO:0000313" key="2">
    <source>
        <dbReference type="EMBL" id="BAX93288.1"/>
    </source>
</evidence>
<dbReference type="PROSITE" id="PS50846">
    <property type="entry name" value="HMA_2"/>
    <property type="match status" value="1"/>
</dbReference>
<dbReference type="Gene3D" id="3.30.70.100">
    <property type="match status" value="1"/>
</dbReference>
<evidence type="ECO:0000259" key="1">
    <source>
        <dbReference type="PROSITE" id="PS50846"/>
    </source>
</evidence>
<dbReference type="KEGG" id="mshg:MSG_03149"/>
<dbReference type="GO" id="GO:0046872">
    <property type="term" value="F:metal ion binding"/>
    <property type="evidence" value="ECO:0007669"/>
    <property type="project" value="InterPro"/>
</dbReference>
<dbReference type="Proteomes" id="UP000217736">
    <property type="component" value="Chromosome"/>
</dbReference>
<reference evidence="3" key="1">
    <citation type="submission" date="2017-06" db="EMBL/GenBank/DDBJ databases">
        <title>Complete Genome Sequence of Mycobacterium shigaense.</title>
        <authorList>
            <person name="Fukano H."/>
            <person name="Yoshida M."/>
            <person name="Kazumi Y."/>
            <person name="Ogura Y."/>
            <person name="Mitarai S."/>
            <person name="Hayashi T."/>
            <person name="Hoshino Y."/>
        </authorList>
    </citation>
    <scope>NUCLEOTIDE SEQUENCE [LARGE SCALE GENOMIC DNA]</scope>
    <source>
        <strain evidence="3">UN-152</strain>
    </source>
</reference>